<name>A0A2T1BYG3_9CYAN</name>
<sequence>MKNKFFIQLYWLLFFHLSFLAASQIISKPLPARAVGNNTASPVGINLGGITYYSTDFPFINAFKNADKWRTVCVNTDPGCTGSQFTKEENLLQVDRNGWVKSLPTREDSPIYTRVRTFLFADVGNRYPGGQYVVLYKGEGKFSYGGAAQLIQTQLGRDIINVDSTTGRKIWIDIVSTDPQKNGNYIRDIILVKAEDEGKVNTQIFRPQYLDKLRGFQVIRFMDWMNINGSLEKFWDKRPLPASATYTKGSAPIEVMVSLSNKINASPWFNMPHMADNNYVTNFANLVKANLKSNLKVYVEYSNEVWNYSFPQGTWVEQQAIQEWPASQYPQSAWIKRLNWHGKRTAEVCEIWKNVFADRPKSVVCVLGSQGANTWASIQSLDCPLWVNRPCYNHKIDALGMGAYFGHYIGLPDNQERISSWSVDQLFQEINSGGQVSNSVPGGALADVKTKILANFQIAGQRNLKLFAYEGGQHLTGVGAVANNNNITNLFITANRDPRMYDAYTTLLNYWKYNGGSLFMHFNYVNPSSKWGSWGLLEHIDDQTSPKYQAVKDFIRNNP</sequence>
<protein>
    <submittedName>
        <fullName evidence="1">Cellulose-binding protein</fullName>
    </submittedName>
</protein>
<dbReference type="AlphaFoldDB" id="A0A2T1BYG3"/>
<proteinExistence type="predicted"/>
<dbReference type="OrthoDB" id="528455at2"/>
<dbReference type="EMBL" id="PVWJ01000146">
    <property type="protein sequence ID" value="PSB00938.1"/>
    <property type="molecule type" value="Genomic_DNA"/>
</dbReference>
<comment type="caution">
    <text evidence="1">The sequence shown here is derived from an EMBL/GenBank/DDBJ whole genome shotgun (WGS) entry which is preliminary data.</text>
</comment>
<dbReference type="RefSeq" id="WP_106291034.1">
    <property type="nucleotide sequence ID" value="NZ_CAWNTC010000184.1"/>
</dbReference>
<accession>A0A2T1BYG3</accession>
<evidence type="ECO:0000313" key="1">
    <source>
        <dbReference type="EMBL" id="PSB00938.1"/>
    </source>
</evidence>
<keyword evidence="2" id="KW-1185">Reference proteome</keyword>
<organism evidence="1 2">
    <name type="scientific">Merismopedia glauca CCAP 1448/3</name>
    <dbReference type="NCBI Taxonomy" id="1296344"/>
    <lineage>
        <taxon>Bacteria</taxon>
        <taxon>Bacillati</taxon>
        <taxon>Cyanobacteriota</taxon>
        <taxon>Cyanophyceae</taxon>
        <taxon>Synechococcales</taxon>
        <taxon>Merismopediaceae</taxon>
        <taxon>Merismopedia</taxon>
    </lineage>
</organism>
<dbReference type="Proteomes" id="UP000238762">
    <property type="component" value="Unassembled WGS sequence"/>
</dbReference>
<evidence type="ECO:0000313" key="2">
    <source>
        <dbReference type="Proteomes" id="UP000238762"/>
    </source>
</evidence>
<reference evidence="1 2" key="2">
    <citation type="submission" date="2018-03" db="EMBL/GenBank/DDBJ databases">
        <title>The ancient ancestry and fast evolution of plastids.</title>
        <authorList>
            <person name="Moore K.R."/>
            <person name="Magnabosco C."/>
            <person name="Momper L."/>
            <person name="Gold D.A."/>
            <person name="Bosak T."/>
            <person name="Fournier G.P."/>
        </authorList>
    </citation>
    <scope>NUCLEOTIDE SEQUENCE [LARGE SCALE GENOMIC DNA]</scope>
    <source>
        <strain evidence="1 2">CCAP 1448/3</strain>
    </source>
</reference>
<reference evidence="1 2" key="1">
    <citation type="submission" date="2018-02" db="EMBL/GenBank/DDBJ databases">
        <authorList>
            <person name="Cohen D.B."/>
            <person name="Kent A.D."/>
        </authorList>
    </citation>
    <scope>NUCLEOTIDE SEQUENCE [LARGE SCALE GENOMIC DNA]</scope>
    <source>
        <strain evidence="1 2">CCAP 1448/3</strain>
    </source>
</reference>
<gene>
    <name evidence="1" type="ORF">C7B64_20965</name>
</gene>